<evidence type="ECO:0000313" key="1">
    <source>
        <dbReference type="EMBL" id="GBP40712.1"/>
    </source>
</evidence>
<name>A0A4C1VQP6_EUMVA</name>
<dbReference type="Proteomes" id="UP000299102">
    <property type="component" value="Unassembled WGS sequence"/>
</dbReference>
<dbReference type="EMBL" id="BGZK01000386">
    <property type="protein sequence ID" value="GBP40712.1"/>
    <property type="molecule type" value="Genomic_DNA"/>
</dbReference>
<dbReference type="AlphaFoldDB" id="A0A4C1VQP6"/>
<protein>
    <submittedName>
        <fullName evidence="1">Uncharacterized protein</fullName>
    </submittedName>
</protein>
<proteinExistence type="predicted"/>
<accession>A0A4C1VQP6</accession>
<comment type="caution">
    <text evidence="1">The sequence shown here is derived from an EMBL/GenBank/DDBJ whole genome shotgun (WGS) entry which is preliminary data.</text>
</comment>
<gene>
    <name evidence="1" type="ORF">EVAR_36448_1</name>
</gene>
<organism evidence="1 2">
    <name type="scientific">Eumeta variegata</name>
    <name type="common">Bagworm moth</name>
    <name type="synonym">Eumeta japonica</name>
    <dbReference type="NCBI Taxonomy" id="151549"/>
    <lineage>
        <taxon>Eukaryota</taxon>
        <taxon>Metazoa</taxon>
        <taxon>Ecdysozoa</taxon>
        <taxon>Arthropoda</taxon>
        <taxon>Hexapoda</taxon>
        <taxon>Insecta</taxon>
        <taxon>Pterygota</taxon>
        <taxon>Neoptera</taxon>
        <taxon>Endopterygota</taxon>
        <taxon>Lepidoptera</taxon>
        <taxon>Glossata</taxon>
        <taxon>Ditrysia</taxon>
        <taxon>Tineoidea</taxon>
        <taxon>Psychidae</taxon>
        <taxon>Oiketicinae</taxon>
        <taxon>Eumeta</taxon>
    </lineage>
</organism>
<evidence type="ECO:0000313" key="2">
    <source>
        <dbReference type="Proteomes" id="UP000299102"/>
    </source>
</evidence>
<keyword evidence="2" id="KW-1185">Reference proteome</keyword>
<sequence length="75" mass="8412">MRSADVTVTNKKRRSSAIRIHACRGLPTTVVTDSVIAYGADGLNTTCFPETRSELFQFARGRDRAPYLTVRRQHS</sequence>
<reference evidence="1 2" key="1">
    <citation type="journal article" date="2019" name="Commun. Biol.">
        <title>The bagworm genome reveals a unique fibroin gene that provides high tensile strength.</title>
        <authorList>
            <person name="Kono N."/>
            <person name="Nakamura H."/>
            <person name="Ohtoshi R."/>
            <person name="Tomita M."/>
            <person name="Numata K."/>
            <person name="Arakawa K."/>
        </authorList>
    </citation>
    <scope>NUCLEOTIDE SEQUENCE [LARGE SCALE GENOMIC DNA]</scope>
</reference>